<dbReference type="AlphaFoldDB" id="A0A2M8ELS1"/>
<evidence type="ECO:0000259" key="2">
    <source>
        <dbReference type="Pfam" id="PF00534"/>
    </source>
</evidence>
<feature type="domain" description="Glycosyl transferase family 1" evidence="2">
    <location>
        <begin position="197"/>
        <end position="354"/>
    </location>
</feature>
<keyword evidence="1" id="KW-0808">Transferase</keyword>
<dbReference type="GO" id="GO:0016757">
    <property type="term" value="F:glycosyltransferase activity"/>
    <property type="evidence" value="ECO:0007669"/>
    <property type="project" value="InterPro"/>
</dbReference>
<dbReference type="InterPro" id="IPR001296">
    <property type="entry name" value="Glyco_trans_1"/>
</dbReference>
<dbReference type="SUPFAM" id="SSF53756">
    <property type="entry name" value="UDP-Glycosyltransferase/glycogen phosphorylase"/>
    <property type="match status" value="1"/>
</dbReference>
<accession>A0A2M8ELS1</accession>
<dbReference type="PANTHER" id="PTHR46401:SF2">
    <property type="entry name" value="GLYCOSYLTRANSFERASE WBBK-RELATED"/>
    <property type="match status" value="1"/>
</dbReference>
<organism evidence="4 5">
    <name type="scientific">candidate division WWE3 bacterium CG_4_9_14_0_2_um_filter_35_11</name>
    <dbReference type="NCBI Taxonomy" id="1975077"/>
    <lineage>
        <taxon>Bacteria</taxon>
        <taxon>Katanobacteria</taxon>
    </lineage>
</organism>
<dbReference type="PANTHER" id="PTHR46401">
    <property type="entry name" value="GLYCOSYLTRANSFERASE WBBK-RELATED"/>
    <property type="match status" value="1"/>
</dbReference>
<dbReference type="EMBL" id="PFSJ01000018">
    <property type="protein sequence ID" value="PJC23678.1"/>
    <property type="molecule type" value="Genomic_DNA"/>
</dbReference>
<comment type="caution">
    <text evidence="4">The sequence shown here is derived from an EMBL/GenBank/DDBJ whole genome shotgun (WGS) entry which is preliminary data.</text>
</comment>
<evidence type="ECO:0000313" key="5">
    <source>
        <dbReference type="Proteomes" id="UP000229756"/>
    </source>
</evidence>
<proteinExistence type="predicted"/>
<feature type="domain" description="Glycosyltransferase subfamily 4-like N-terminal" evidence="3">
    <location>
        <begin position="14"/>
        <end position="189"/>
    </location>
</feature>
<dbReference type="Pfam" id="PF00534">
    <property type="entry name" value="Glycos_transf_1"/>
    <property type="match status" value="1"/>
</dbReference>
<reference evidence="5" key="1">
    <citation type="submission" date="2017-09" db="EMBL/GenBank/DDBJ databases">
        <title>Depth-based differentiation of microbial function through sediment-hosted aquifers and enrichment of novel symbionts in the deep terrestrial subsurface.</title>
        <authorList>
            <person name="Probst A.J."/>
            <person name="Ladd B."/>
            <person name="Jarett J.K."/>
            <person name="Geller-Mcgrath D.E."/>
            <person name="Sieber C.M.K."/>
            <person name="Emerson J.B."/>
            <person name="Anantharaman K."/>
            <person name="Thomas B.C."/>
            <person name="Malmstrom R."/>
            <person name="Stieglmeier M."/>
            <person name="Klingl A."/>
            <person name="Woyke T."/>
            <person name="Ryan C.M."/>
            <person name="Banfield J.F."/>
        </authorList>
    </citation>
    <scope>NUCLEOTIDE SEQUENCE [LARGE SCALE GENOMIC DNA]</scope>
</reference>
<dbReference type="Gene3D" id="3.40.50.2000">
    <property type="entry name" value="Glycogen Phosphorylase B"/>
    <property type="match status" value="2"/>
</dbReference>
<evidence type="ECO:0008006" key="6">
    <source>
        <dbReference type="Google" id="ProtNLM"/>
    </source>
</evidence>
<dbReference type="CDD" id="cd03801">
    <property type="entry name" value="GT4_PimA-like"/>
    <property type="match status" value="1"/>
</dbReference>
<protein>
    <recommendedName>
        <fullName evidence="6">Glycosyltransferase family 1 protein</fullName>
    </recommendedName>
</protein>
<evidence type="ECO:0000259" key="3">
    <source>
        <dbReference type="Pfam" id="PF13439"/>
    </source>
</evidence>
<dbReference type="Pfam" id="PF13439">
    <property type="entry name" value="Glyco_transf_4"/>
    <property type="match status" value="1"/>
</dbReference>
<gene>
    <name evidence="4" type="ORF">CO058_02295</name>
</gene>
<name>A0A2M8ELS1_UNCKA</name>
<evidence type="ECO:0000256" key="1">
    <source>
        <dbReference type="ARBA" id="ARBA00022679"/>
    </source>
</evidence>
<dbReference type="Proteomes" id="UP000229756">
    <property type="component" value="Unassembled WGS sequence"/>
</dbReference>
<dbReference type="InterPro" id="IPR028098">
    <property type="entry name" value="Glyco_trans_4-like_N"/>
</dbReference>
<dbReference type="GO" id="GO:0009103">
    <property type="term" value="P:lipopolysaccharide biosynthetic process"/>
    <property type="evidence" value="ECO:0007669"/>
    <property type="project" value="TreeGrafter"/>
</dbReference>
<sequence>MKILLLSSRFFPHVGGVEKVIESLAKKLSKNNDITVLSSLDETSKNILKIETEIINKDSYRLKRIWMNVPRSFSGFLIFPFRFVRGIFGLVRFLKSEKPDVINFHFLDDVSLYLWASRFFYKTPLVVNIHGNDLHVFSKNLFYSFFISSLLNGSDKIIVNSKYMMNDLLNFFKLDSSKIEIIPNGIDLKYIEGIKPKKYIKEDYIFYVGRFVRKKGVDILIRAFSEIKSKDLKLVIEGKGEELNSIKSLISDIKLSDRAILAGGNLSDEEKFSYMKGALAAVIPSRIEPFGIVALEYLSSGVPLIASKTGGLVDLLEDKKNCLFFNNEDINDLTSKIDTLIDNKNLQEKLSGNGLELAREYTWDEVSDKYLKLYKSVLIKP</sequence>
<evidence type="ECO:0000313" key="4">
    <source>
        <dbReference type="EMBL" id="PJC23678.1"/>
    </source>
</evidence>